<sequence>LTCISTSTSLIPTPTPTCISVGGTCVSGGCCLDSVGCLCVPPAPCVCAA</sequence>
<dbReference type="Proteomes" id="UP000789405">
    <property type="component" value="Unassembled WGS sequence"/>
</dbReference>
<name>A0A9N9JEJ4_9GLOM</name>
<dbReference type="AlphaFoldDB" id="A0A9N9JEJ4"/>
<accession>A0A9N9JEJ4</accession>
<reference evidence="1" key="1">
    <citation type="submission" date="2021-06" db="EMBL/GenBank/DDBJ databases">
        <authorList>
            <person name="Kallberg Y."/>
            <person name="Tangrot J."/>
            <person name="Rosling A."/>
        </authorList>
    </citation>
    <scope>NUCLEOTIDE SEQUENCE</scope>
    <source>
        <strain evidence="1">MA453B</strain>
    </source>
</reference>
<gene>
    <name evidence="1" type="ORF">DERYTH_LOCUS19241</name>
</gene>
<comment type="caution">
    <text evidence="1">The sequence shown here is derived from an EMBL/GenBank/DDBJ whole genome shotgun (WGS) entry which is preliminary data.</text>
</comment>
<feature type="non-terminal residue" evidence="1">
    <location>
        <position position="1"/>
    </location>
</feature>
<keyword evidence="2" id="KW-1185">Reference proteome</keyword>
<dbReference type="EMBL" id="CAJVPY010020779">
    <property type="protein sequence ID" value="CAG8776959.1"/>
    <property type="molecule type" value="Genomic_DNA"/>
</dbReference>
<organism evidence="1 2">
    <name type="scientific">Dentiscutata erythropus</name>
    <dbReference type="NCBI Taxonomy" id="1348616"/>
    <lineage>
        <taxon>Eukaryota</taxon>
        <taxon>Fungi</taxon>
        <taxon>Fungi incertae sedis</taxon>
        <taxon>Mucoromycota</taxon>
        <taxon>Glomeromycotina</taxon>
        <taxon>Glomeromycetes</taxon>
        <taxon>Diversisporales</taxon>
        <taxon>Gigasporaceae</taxon>
        <taxon>Dentiscutata</taxon>
    </lineage>
</organism>
<evidence type="ECO:0000313" key="2">
    <source>
        <dbReference type="Proteomes" id="UP000789405"/>
    </source>
</evidence>
<protein>
    <submittedName>
        <fullName evidence="1">25128_t:CDS:1</fullName>
    </submittedName>
</protein>
<evidence type="ECO:0000313" key="1">
    <source>
        <dbReference type="EMBL" id="CAG8776959.1"/>
    </source>
</evidence>
<proteinExistence type="predicted"/>